<protein>
    <submittedName>
        <fullName evidence="2">FrpA/C protein</fullName>
        <ecNumber evidence="2">3.4.24.40</ecNumber>
    </submittedName>
</protein>
<dbReference type="SUPFAM" id="SSF51120">
    <property type="entry name" value="beta-Roll"/>
    <property type="match status" value="1"/>
</dbReference>
<accession>A0A378WHJ3</accession>
<keyword evidence="2" id="KW-0378">Hydrolase</keyword>
<dbReference type="PRINTS" id="PR00313">
    <property type="entry name" value="CABNDNGRPT"/>
</dbReference>
<feature type="region of interest" description="Disordered" evidence="1">
    <location>
        <begin position="1"/>
        <end position="20"/>
    </location>
</feature>
<dbReference type="GO" id="GO:0005509">
    <property type="term" value="F:calcium ion binding"/>
    <property type="evidence" value="ECO:0007669"/>
    <property type="project" value="InterPro"/>
</dbReference>
<dbReference type="Proteomes" id="UP000254055">
    <property type="component" value="Unassembled WGS sequence"/>
</dbReference>
<proteinExistence type="predicted"/>
<dbReference type="PROSITE" id="PS00330">
    <property type="entry name" value="HEMOLYSIN_CALCIUM"/>
    <property type="match status" value="2"/>
</dbReference>
<dbReference type="InterPro" id="IPR011049">
    <property type="entry name" value="Serralysin-like_metalloprot_C"/>
</dbReference>
<dbReference type="Pfam" id="PF00353">
    <property type="entry name" value="HemolysinCabind"/>
    <property type="match status" value="2"/>
</dbReference>
<dbReference type="InterPro" id="IPR018511">
    <property type="entry name" value="Hemolysin-typ_Ca-bd_CS"/>
</dbReference>
<gene>
    <name evidence="2" type="primary">prtC</name>
    <name evidence="2" type="ORF">NCTC12229_01228</name>
</gene>
<organism evidence="2 3">
    <name type="scientific">Neisseria zoodegmatis</name>
    <dbReference type="NCBI Taxonomy" id="326523"/>
    <lineage>
        <taxon>Bacteria</taxon>
        <taxon>Pseudomonadati</taxon>
        <taxon>Pseudomonadota</taxon>
        <taxon>Betaproteobacteria</taxon>
        <taxon>Neisseriales</taxon>
        <taxon>Neisseriaceae</taxon>
        <taxon>Neisseria</taxon>
    </lineage>
</organism>
<evidence type="ECO:0000313" key="2">
    <source>
        <dbReference type="EMBL" id="SUA36799.1"/>
    </source>
</evidence>
<dbReference type="InterPro" id="IPR001343">
    <property type="entry name" value="Hemolysn_Ca-bd"/>
</dbReference>
<dbReference type="Gene3D" id="2.60.40.1200">
    <property type="match status" value="1"/>
</dbReference>
<dbReference type="Gene3D" id="2.150.10.10">
    <property type="entry name" value="Serralysin-like metalloprotease, C-terminal"/>
    <property type="match status" value="1"/>
</dbReference>
<dbReference type="EC" id="3.4.24.40" evidence="2"/>
<name>A0A378WHJ3_9NEIS</name>
<dbReference type="GO" id="GO:0016787">
    <property type="term" value="F:hydrolase activity"/>
    <property type="evidence" value="ECO:0007669"/>
    <property type="project" value="UniProtKB-KW"/>
</dbReference>
<evidence type="ECO:0000256" key="1">
    <source>
        <dbReference type="SAM" id="MobiDB-lite"/>
    </source>
</evidence>
<dbReference type="RefSeq" id="WP_147278345.1">
    <property type="nucleotide sequence ID" value="NZ_UGRS01000001.1"/>
</dbReference>
<sequence length="577" mass="63717">MSTKQWLGINGAESRNADNNTFDTSDGLLKFTGQVAEQTDRIEIHIYYSDTGKNNQIIERHLQKSFIPINQDGTFTAEMNIKPSFSGDIRAELKAFGTQGNVTTTQMNGHLDGNEQKIDIVSDSGVIKDNEYAWHSYSNNLEIKGKVEAGSQSVLISDGYEKPNHNMKHITHLIDEEGNFSYKLDNLSHGNHVISVASIDADGNFASNLFHISVGRKPGGVIMIDGDENVWTTKGKEISGSLFDNLYPDSRAASPQVISFSVDGQYVRAGESIDIDDVGTIKIENNRYTFTPLADFTGRVPDITYHSSTHLIPGIRSTFPRKPDYDDSVLSIRVNDTADNPYEYRLEAGDNTRGKNAELQGNMGKDVLIGDMRNSAELDVNGEKITYTVKATHDTLEGNNGNDILFGDNISTAELDFTAEDGSDAFHALQAYVGEHLGSTSSPAVRHFIEENWAQLLDRSDNGGNDTLRGEAGNDILIGGAGDDYLFGGTGKDSYVFVTNSDSGHDTIVNFDFDQDKLVFTELLDFDQHFLEWDQQKHVLSFRGEEDGHTYQNSITFKGIKSDVTLDDILKVQEILG</sequence>
<evidence type="ECO:0000313" key="3">
    <source>
        <dbReference type="Proteomes" id="UP000254055"/>
    </source>
</evidence>
<reference evidence="2 3" key="1">
    <citation type="submission" date="2018-06" db="EMBL/GenBank/DDBJ databases">
        <authorList>
            <consortium name="Pathogen Informatics"/>
            <person name="Doyle S."/>
        </authorList>
    </citation>
    <scope>NUCLEOTIDE SEQUENCE [LARGE SCALE GENOMIC DNA]</scope>
    <source>
        <strain evidence="2 3">NCTC12229</strain>
    </source>
</reference>
<dbReference type="OrthoDB" id="8604189at2"/>
<dbReference type="AlphaFoldDB" id="A0A378WHJ3"/>
<dbReference type="EMBL" id="UGRS01000001">
    <property type="protein sequence ID" value="SUA36799.1"/>
    <property type="molecule type" value="Genomic_DNA"/>
</dbReference>